<sequence>MNILLALASLSGNTRDLARAVALRCEAAGHTVTWVETDVQILAQVPHAPGRYDLFLLGTWTDNGGRTPAEMKRFIVDLVETLGKPPRVAVFGTGETQWGEDFFCGAVHRIAQFFASPFPRLTIEQMPHGLRDAQAIAAWTDEVLAQCKHDPHDANHYRHVA</sequence>
<dbReference type="eggNOG" id="COG0716">
    <property type="taxonomic scope" value="Bacteria"/>
</dbReference>
<dbReference type="OrthoDB" id="9790745at2"/>
<evidence type="ECO:0000313" key="10">
    <source>
        <dbReference type="Proteomes" id="UP000195877"/>
    </source>
</evidence>
<dbReference type="InterPro" id="IPR050619">
    <property type="entry name" value="Flavodoxin"/>
</dbReference>
<dbReference type="EMBL" id="LT853882">
    <property type="protein sequence ID" value="SMR00857.1"/>
    <property type="molecule type" value="Genomic_DNA"/>
</dbReference>
<evidence type="ECO:0000256" key="6">
    <source>
        <dbReference type="ARBA" id="ARBA00022982"/>
    </source>
</evidence>
<dbReference type="GO" id="GO:0010181">
    <property type="term" value="F:FMN binding"/>
    <property type="evidence" value="ECO:0007669"/>
    <property type="project" value="InterPro"/>
</dbReference>
<comment type="similarity">
    <text evidence="2">Belongs to the flavodoxin family.</text>
</comment>
<keyword evidence="4" id="KW-0285">Flavoprotein</keyword>
<evidence type="ECO:0000259" key="7">
    <source>
        <dbReference type="PROSITE" id="PS50902"/>
    </source>
</evidence>
<dbReference type="PANTHER" id="PTHR42809">
    <property type="entry name" value="FLAVODOXIN 2"/>
    <property type="match status" value="1"/>
</dbReference>
<evidence type="ECO:0000256" key="4">
    <source>
        <dbReference type="ARBA" id="ARBA00022630"/>
    </source>
</evidence>
<keyword evidence="6" id="KW-0249">Electron transport</keyword>
<name>A0A1Y6HDV3_9XANT</name>
<dbReference type="InterPro" id="IPR010088">
    <property type="entry name" value="RNR_flavodoxin"/>
</dbReference>
<reference evidence="8 10" key="1">
    <citation type="submission" date="2017-05" db="EMBL/GenBank/DDBJ databases">
        <authorList>
            <person name="Blom J."/>
        </authorList>
    </citation>
    <scope>NUCLEOTIDE SEQUENCE [LARGE SCALE GENOMIC DNA]</scope>
    <source>
        <strain evidence="8">PD885</strain>
    </source>
</reference>
<evidence type="ECO:0000313" key="11">
    <source>
        <dbReference type="Proteomes" id="UP000195953"/>
    </source>
</evidence>
<accession>A0A1Y6HDV3</accession>
<dbReference type="Pfam" id="PF00258">
    <property type="entry name" value="Flavodoxin_1"/>
    <property type="match status" value="1"/>
</dbReference>
<dbReference type="KEGG" id="xfr:BER92_01815"/>
<evidence type="ECO:0000313" key="9">
    <source>
        <dbReference type="EMBL" id="SMR01694.1"/>
    </source>
</evidence>
<comment type="cofactor">
    <cofactor evidence="1">
        <name>FMN</name>
        <dbReference type="ChEBI" id="CHEBI:58210"/>
    </cofactor>
</comment>
<keyword evidence="3" id="KW-0813">Transport</keyword>
<keyword evidence="10" id="KW-1185">Reference proteome</keyword>
<evidence type="ECO:0000313" key="8">
    <source>
        <dbReference type="EMBL" id="SMR00857.1"/>
    </source>
</evidence>
<dbReference type="InterPro" id="IPR008254">
    <property type="entry name" value="Flavodoxin/NO_synth"/>
</dbReference>
<keyword evidence="5" id="KW-0288">FMN</keyword>
<evidence type="ECO:0000256" key="1">
    <source>
        <dbReference type="ARBA" id="ARBA00001917"/>
    </source>
</evidence>
<feature type="domain" description="Flavodoxin-like" evidence="7">
    <location>
        <begin position="3"/>
        <end position="144"/>
    </location>
</feature>
<dbReference type="AlphaFoldDB" id="A0A1Y6HDV3"/>
<organism evidence="9 11">
    <name type="scientific">Xanthomonas fragariae</name>
    <dbReference type="NCBI Taxonomy" id="48664"/>
    <lineage>
        <taxon>Bacteria</taxon>
        <taxon>Pseudomonadati</taxon>
        <taxon>Pseudomonadota</taxon>
        <taxon>Gammaproteobacteria</taxon>
        <taxon>Lysobacterales</taxon>
        <taxon>Lysobacteraceae</taxon>
        <taxon>Xanthomonas</taxon>
    </lineage>
</organism>
<dbReference type="Gene3D" id="3.40.50.360">
    <property type="match status" value="1"/>
</dbReference>
<dbReference type="Proteomes" id="UP000195953">
    <property type="component" value="Chromosome 1"/>
</dbReference>
<dbReference type="STRING" id="48664.BER92_01815"/>
<dbReference type="PANTHER" id="PTHR42809:SF1">
    <property type="entry name" value="FLAVODOXIN 1"/>
    <property type="match status" value="1"/>
</dbReference>
<evidence type="ECO:0000256" key="2">
    <source>
        <dbReference type="ARBA" id="ARBA00005267"/>
    </source>
</evidence>
<dbReference type="Proteomes" id="UP000195877">
    <property type="component" value="Chromosome 1"/>
</dbReference>
<dbReference type="SUPFAM" id="SSF52218">
    <property type="entry name" value="Flavoproteins"/>
    <property type="match status" value="1"/>
</dbReference>
<proteinExistence type="inferred from homology"/>
<dbReference type="NCBIfam" id="NF006747">
    <property type="entry name" value="PRK09271.1"/>
    <property type="match status" value="1"/>
</dbReference>
<evidence type="ECO:0000256" key="5">
    <source>
        <dbReference type="ARBA" id="ARBA00022643"/>
    </source>
</evidence>
<dbReference type="NCBIfam" id="TIGR01754">
    <property type="entry name" value="flav_RNR"/>
    <property type="match status" value="1"/>
</dbReference>
<dbReference type="InterPro" id="IPR029039">
    <property type="entry name" value="Flavoprotein-like_sf"/>
</dbReference>
<gene>
    <name evidence="9" type="ORF">PD5205_00374</name>
    <name evidence="8" type="ORF">PD885_03636</name>
</gene>
<dbReference type="PROSITE" id="PS50902">
    <property type="entry name" value="FLAVODOXIN_LIKE"/>
    <property type="match status" value="1"/>
</dbReference>
<dbReference type="RefSeq" id="WP_002809724.1">
    <property type="nucleotide sequence ID" value="NZ_CP016830.1"/>
</dbReference>
<dbReference type="GeneID" id="61895896"/>
<protein>
    <submittedName>
        <fullName evidence="9">Flavodoxin</fullName>
    </submittedName>
</protein>
<reference evidence="9 11" key="2">
    <citation type="submission" date="2017-05" db="EMBL/GenBank/DDBJ databases">
        <authorList>
            <person name="Song R."/>
            <person name="Chenine A.L."/>
            <person name="Ruprecht R.M."/>
        </authorList>
    </citation>
    <scope>NUCLEOTIDE SEQUENCE [LARGE SCALE GENOMIC DNA]</scope>
    <source>
        <strain evidence="9">PD5205</strain>
    </source>
</reference>
<evidence type="ECO:0000256" key="3">
    <source>
        <dbReference type="ARBA" id="ARBA00022448"/>
    </source>
</evidence>
<dbReference type="EMBL" id="LT853885">
    <property type="protein sequence ID" value="SMR01694.1"/>
    <property type="molecule type" value="Genomic_DNA"/>
</dbReference>